<feature type="domain" description="Reverse transcriptase" evidence="8">
    <location>
        <begin position="485"/>
        <end position="662"/>
    </location>
</feature>
<dbReference type="Proteomes" id="UP000036403">
    <property type="component" value="Unassembled WGS sequence"/>
</dbReference>
<comment type="caution">
    <text evidence="9">The sequence shown here is derived from an EMBL/GenBank/DDBJ whole genome shotgun (WGS) entry which is preliminary data.</text>
</comment>
<dbReference type="InterPro" id="IPR036875">
    <property type="entry name" value="Znf_CCHC_sf"/>
</dbReference>
<dbReference type="CDD" id="cd09274">
    <property type="entry name" value="RNase_HI_RT_Ty3"/>
    <property type="match status" value="1"/>
</dbReference>
<dbReference type="GO" id="GO:0003964">
    <property type="term" value="F:RNA-directed DNA polymerase activity"/>
    <property type="evidence" value="ECO:0007669"/>
    <property type="project" value="UniProtKB-KW"/>
</dbReference>
<keyword evidence="3" id="KW-0540">Nuclease</keyword>
<dbReference type="SUPFAM" id="SSF56672">
    <property type="entry name" value="DNA/RNA polymerases"/>
    <property type="match status" value="1"/>
</dbReference>
<dbReference type="InterPro" id="IPR050951">
    <property type="entry name" value="Retrovirus_Pol_polyprotein"/>
</dbReference>
<dbReference type="PaxDb" id="67767-A0A0J7KFK7"/>
<dbReference type="CDD" id="cd01647">
    <property type="entry name" value="RT_LTR"/>
    <property type="match status" value="1"/>
</dbReference>
<keyword evidence="1" id="KW-0645">Protease</keyword>
<accession>A0A0J7KFK7</accession>
<evidence type="ECO:0000256" key="5">
    <source>
        <dbReference type="ARBA" id="ARBA00022759"/>
    </source>
</evidence>
<dbReference type="Pfam" id="PF17919">
    <property type="entry name" value="RT_RNaseH_2"/>
    <property type="match status" value="1"/>
</dbReference>
<dbReference type="InterPro" id="IPR000477">
    <property type="entry name" value="RT_dom"/>
</dbReference>
<dbReference type="GO" id="GO:0003676">
    <property type="term" value="F:nucleic acid binding"/>
    <property type="evidence" value="ECO:0007669"/>
    <property type="project" value="InterPro"/>
</dbReference>
<keyword evidence="5" id="KW-0255">Endonuclease</keyword>
<dbReference type="OrthoDB" id="7611399at2759"/>
<keyword evidence="4" id="KW-0064">Aspartyl protease</keyword>
<dbReference type="STRING" id="67767.A0A0J7KFK7"/>
<dbReference type="PANTHER" id="PTHR37984:SF11">
    <property type="entry name" value="INTEGRASE CATALYTIC DOMAIN-CONTAINING PROTEIN"/>
    <property type="match status" value="1"/>
</dbReference>
<keyword evidence="7" id="KW-0238">DNA-binding</keyword>
<evidence type="ECO:0000256" key="1">
    <source>
        <dbReference type="ARBA" id="ARBA00022670"/>
    </source>
</evidence>
<evidence type="ECO:0000256" key="3">
    <source>
        <dbReference type="ARBA" id="ARBA00022722"/>
    </source>
</evidence>
<keyword evidence="5" id="KW-0378">Hydrolase</keyword>
<keyword evidence="6" id="KW-0695">RNA-directed DNA polymerase</keyword>
<dbReference type="Gene3D" id="3.30.70.270">
    <property type="match status" value="2"/>
</dbReference>
<dbReference type="Gene3D" id="3.10.10.10">
    <property type="entry name" value="HIV Type 1 Reverse Transcriptase, subunit A, domain 1"/>
    <property type="match status" value="1"/>
</dbReference>
<name>A0A0J7KFK7_LASNI</name>
<dbReference type="GO" id="GO:0008270">
    <property type="term" value="F:zinc ion binding"/>
    <property type="evidence" value="ECO:0007669"/>
    <property type="project" value="InterPro"/>
</dbReference>
<keyword evidence="2" id="KW-0808">Transferase</keyword>
<evidence type="ECO:0000259" key="8">
    <source>
        <dbReference type="PROSITE" id="PS50878"/>
    </source>
</evidence>
<dbReference type="FunFam" id="3.30.70.270:FF:000026">
    <property type="entry name" value="Transposon Ty3-G Gag-Pol polyprotein"/>
    <property type="match status" value="1"/>
</dbReference>
<dbReference type="SUPFAM" id="SSF57756">
    <property type="entry name" value="Retrovirus zinc finger-like domains"/>
    <property type="match status" value="1"/>
</dbReference>
<dbReference type="SMART" id="SM00343">
    <property type="entry name" value="ZnF_C2HC"/>
    <property type="match status" value="2"/>
</dbReference>
<gene>
    <name evidence="9" type="ORF">RF55_11358</name>
</gene>
<dbReference type="GO" id="GO:0004519">
    <property type="term" value="F:endonuclease activity"/>
    <property type="evidence" value="ECO:0007669"/>
    <property type="project" value="UniProtKB-KW"/>
</dbReference>
<dbReference type="AlphaFoldDB" id="A0A0J7KFK7"/>
<dbReference type="InterPro" id="IPR041577">
    <property type="entry name" value="RT_RNaseH_2"/>
</dbReference>
<dbReference type="InterPro" id="IPR043502">
    <property type="entry name" value="DNA/RNA_pol_sf"/>
</dbReference>
<dbReference type="GO" id="GO:0016787">
    <property type="term" value="F:hydrolase activity"/>
    <property type="evidence" value="ECO:0007669"/>
    <property type="project" value="UniProtKB-KW"/>
</dbReference>
<dbReference type="EMBL" id="LBMM01008217">
    <property type="protein sequence ID" value="KMQ89049.1"/>
    <property type="molecule type" value="Genomic_DNA"/>
</dbReference>
<dbReference type="FunFam" id="3.10.20.370:FF:000001">
    <property type="entry name" value="Retrovirus-related Pol polyprotein from transposon 17.6-like protein"/>
    <property type="match status" value="1"/>
</dbReference>
<evidence type="ECO:0000256" key="2">
    <source>
        <dbReference type="ARBA" id="ARBA00022695"/>
    </source>
</evidence>
<evidence type="ECO:0000313" key="10">
    <source>
        <dbReference type="Proteomes" id="UP000036403"/>
    </source>
</evidence>
<organism evidence="9 10">
    <name type="scientific">Lasius niger</name>
    <name type="common">Black garden ant</name>
    <dbReference type="NCBI Taxonomy" id="67767"/>
    <lineage>
        <taxon>Eukaryota</taxon>
        <taxon>Metazoa</taxon>
        <taxon>Ecdysozoa</taxon>
        <taxon>Arthropoda</taxon>
        <taxon>Hexapoda</taxon>
        <taxon>Insecta</taxon>
        <taxon>Pterygota</taxon>
        <taxon>Neoptera</taxon>
        <taxon>Endopterygota</taxon>
        <taxon>Hymenoptera</taxon>
        <taxon>Apocrita</taxon>
        <taxon>Aculeata</taxon>
        <taxon>Formicoidea</taxon>
        <taxon>Formicidae</taxon>
        <taxon>Formicinae</taxon>
        <taxon>Lasius</taxon>
        <taxon>Lasius</taxon>
    </lineage>
</organism>
<dbReference type="Gene3D" id="4.10.60.10">
    <property type="entry name" value="Zinc finger, CCHC-type"/>
    <property type="match status" value="1"/>
</dbReference>
<evidence type="ECO:0000313" key="9">
    <source>
        <dbReference type="EMBL" id="KMQ89049.1"/>
    </source>
</evidence>
<reference evidence="9 10" key="1">
    <citation type="submission" date="2015-04" db="EMBL/GenBank/DDBJ databases">
        <title>Lasius niger genome sequencing.</title>
        <authorList>
            <person name="Konorov E.A."/>
            <person name="Nikitin M.A."/>
            <person name="Kirill M.V."/>
            <person name="Chang P."/>
        </authorList>
    </citation>
    <scope>NUCLEOTIDE SEQUENCE [LARGE SCALE GENOMIC DNA]</scope>
    <source>
        <tissue evidence="9">Whole</tissue>
    </source>
</reference>
<dbReference type="InterPro" id="IPR043128">
    <property type="entry name" value="Rev_trsase/Diguanyl_cyclase"/>
</dbReference>
<sequence length="993" mass="114661">MTEIRGITESGIKAFLCDNIDKALIRGEWEKWLRSLELYLAAEEITNKKKKGDKLLHLGGIQLQEVAFNLPGAIETYDPKQDNDVFKILVDKLTQYFSPKQNSVFERHIFRTLKPEEGETFNKFLLKIRQQATKCTFGKDEKEATEINMIDKVIDHWASHDLKKKLLEKERTLDETIELCQIYEQIGNQTTIMNMPQTVESPTVRVNKISFQKKRVSTQCTRCGRPGHADDAQDCPARNSKCRRCNLQGHFAARCRTNLKRKIETNKPKDNNNNKRLKKEVNYIDNANVEEKKQEEDRQNLECFNIDHTNLTATWERKELQDDVVQCLVGGILITFLIDSGSKANIIKGKDWDTLKEQKAVIWDLEERSIDVLTPYASDRALDIKYRFQSTINVPDTTEKIASFYVIDKGEISLLGKETAKQMGLLKLGLSINCINQITMFPKIKNVIIKLTIDPKIKPVQQPLRRIPVSVEAKVEQRLQEALEKDIIEKVTEPSAWISSIVVIFKSSGDIRICVDMRQANKAILRENYPLPTFDAIMTKLRNARYFSRLDLENAYHQIELAEESRPITTFITHKGMFRYKRLMFGVNSAPEIFQRVFENLLVTCKNCINYLDDIIIYGNTEEEHDVCLAQVIKIFQENNIRLNEAKTLTKVKQLDFLGHTLSDRGIEAEKKEKKQKKIKTILEFRPPAHKEEIRSFLGLIMYVGKFIPDLGTITEPLRRLTKKDEKFIWSKECQEHFNKLKETLVKPPILAYFDPSRRTQLVADASPVALGAVLLQFDSQQHPRIISFASRSLSNVERRYSQTEKESLALVWAVERFYFYVAGVEFDLITDHKPLEAIFKPSSKPPARIERWVLRLQSFNFKVIYKPGKSNIADSVSRLCKITQEGPFDQESEQHVFMIIEKNTPKAMKVSQIIAESTADTELKEAVSKVNNNSWEPADKNKYYPYRHELTTLGPVILRGNRITIPQTLREQVLKLAHEGHPGETHEETLKN</sequence>
<keyword evidence="2" id="KW-0548">Nucleotidyltransferase</keyword>
<dbReference type="PROSITE" id="PS50878">
    <property type="entry name" value="RT_POL"/>
    <property type="match status" value="1"/>
</dbReference>
<dbReference type="InterPro" id="IPR001878">
    <property type="entry name" value="Znf_CCHC"/>
</dbReference>
<evidence type="ECO:0000256" key="7">
    <source>
        <dbReference type="ARBA" id="ARBA00023125"/>
    </source>
</evidence>
<evidence type="ECO:0000256" key="4">
    <source>
        <dbReference type="ARBA" id="ARBA00022750"/>
    </source>
</evidence>
<dbReference type="PANTHER" id="PTHR37984">
    <property type="entry name" value="PROTEIN CBG26694"/>
    <property type="match status" value="1"/>
</dbReference>
<proteinExistence type="predicted"/>
<dbReference type="Pfam" id="PF00078">
    <property type="entry name" value="RVT_1"/>
    <property type="match status" value="1"/>
</dbReference>
<protein>
    <recommendedName>
        <fullName evidence="8">Reverse transcriptase domain-containing protein</fullName>
    </recommendedName>
</protein>
<evidence type="ECO:0000256" key="6">
    <source>
        <dbReference type="ARBA" id="ARBA00022918"/>
    </source>
</evidence>
<keyword evidence="10" id="KW-1185">Reference proteome</keyword>